<accession>A0A0J7K3Q2</accession>
<sequence>MTDVGMRKPDIVTKLGVTAVIVDAQVVNDQISLDSGYAKKIDYYNIIDLIKEKYKVQNITLTSATLSWRGIWSQKSADSFVGLGVQRKRSLKVLFYRVIIGQARQLLMERYDEYLSTKILPSFSGRRVVRAVRPHLKRWAERSHGGVSFHLTKVFTGHGCFGEYLCKIEERRVLQEVVGEDLSLGNL</sequence>
<name>A0A0J7K3Q2_LASNI</name>
<gene>
    <name evidence="1" type="ORF">RF55_16844</name>
</gene>
<dbReference type="EMBL" id="LBMM01015074">
    <property type="protein sequence ID" value="KMQ84939.1"/>
    <property type="molecule type" value="Genomic_DNA"/>
</dbReference>
<protein>
    <submittedName>
        <fullName evidence="1">Reverse transcriptase</fullName>
    </submittedName>
</protein>
<evidence type="ECO:0000313" key="1">
    <source>
        <dbReference type="EMBL" id="KMQ84939.1"/>
    </source>
</evidence>
<organism evidence="1 2">
    <name type="scientific">Lasius niger</name>
    <name type="common">Black garden ant</name>
    <dbReference type="NCBI Taxonomy" id="67767"/>
    <lineage>
        <taxon>Eukaryota</taxon>
        <taxon>Metazoa</taxon>
        <taxon>Ecdysozoa</taxon>
        <taxon>Arthropoda</taxon>
        <taxon>Hexapoda</taxon>
        <taxon>Insecta</taxon>
        <taxon>Pterygota</taxon>
        <taxon>Neoptera</taxon>
        <taxon>Endopterygota</taxon>
        <taxon>Hymenoptera</taxon>
        <taxon>Apocrita</taxon>
        <taxon>Aculeata</taxon>
        <taxon>Formicoidea</taxon>
        <taxon>Formicidae</taxon>
        <taxon>Formicinae</taxon>
        <taxon>Lasius</taxon>
        <taxon>Lasius</taxon>
    </lineage>
</organism>
<dbReference type="OrthoDB" id="8195432at2759"/>
<evidence type="ECO:0000313" key="2">
    <source>
        <dbReference type="Proteomes" id="UP000036403"/>
    </source>
</evidence>
<reference evidence="1 2" key="1">
    <citation type="submission" date="2015-04" db="EMBL/GenBank/DDBJ databases">
        <title>Lasius niger genome sequencing.</title>
        <authorList>
            <person name="Konorov E.A."/>
            <person name="Nikitin M.A."/>
            <person name="Kirill M.V."/>
            <person name="Chang P."/>
        </authorList>
    </citation>
    <scope>NUCLEOTIDE SEQUENCE [LARGE SCALE GENOMIC DNA]</scope>
    <source>
        <tissue evidence="1">Whole</tissue>
    </source>
</reference>
<keyword evidence="2" id="KW-1185">Reference proteome</keyword>
<keyword evidence="1" id="KW-0695">RNA-directed DNA polymerase</keyword>
<keyword evidence="1" id="KW-0808">Transferase</keyword>
<dbReference type="PaxDb" id="67767-A0A0J7K3Q2"/>
<comment type="caution">
    <text evidence="1">The sequence shown here is derived from an EMBL/GenBank/DDBJ whole genome shotgun (WGS) entry which is preliminary data.</text>
</comment>
<dbReference type="Proteomes" id="UP000036403">
    <property type="component" value="Unassembled WGS sequence"/>
</dbReference>
<keyword evidence="1" id="KW-0548">Nucleotidyltransferase</keyword>
<proteinExistence type="predicted"/>
<dbReference type="GO" id="GO:0003964">
    <property type="term" value="F:RNA-directed DNA polymerase activity"/>
    <property type="evidence" value="ECO:0007669"/>
    <property type="project" value="UniProtKB-KW"/>
</dbReference>
<dbReference type="AlphaFoldDB" id="A0A0J7K3Q2"/>